<dbReference type="SMART" id="SM00421">
    <property type="entry name" value="HTH_LUXR"/>
    <property type="match status" value="1"/>
</dbReference>
<dbReference type="InterPro" id="IPR058245">
    <property type="entry name" value="NreC/VraR/RcsB-like_REC"/>
</dbReference>
<dbReference type="SUPFAM" id="SSF52172">
    <property type="entry name" value="CheY-like"/>
    <property type="match status" value="1"/>
</dbReference>
<dbReference type="InterPro" id="IPR001789">
    <property type="entry name" value="Sig_transdc_resp-reg_receiver"/>
</dbReference>
<feature type="modified residue" description="4-aspartylphosphate" evidence="3">
    <location>
        <position position="54"/>
    </location>
</feature>
<reference evidence="6" key="1">
    <citation type="journal article" date="2014" name="Int. J. Syst. Evol. Microbiol.">
        <title>Complete genome sequence of Corynebacterium casei LMG S-19264T (=DSM 44701T), isolated from a smear-ripened cheese.</title>
        <authorList>
            <consortium name="US DOE Joint Genome Institute (JGI-PGF)"/>
            <person name="Walter F."/>
            <person name="Albersmeier A."/>
            <person name="Kalinowski J."/>
            <person name="Ruckert C."/>
        </authorList>
    </citation>
    <scope>NUCLEOTIDE SEQUENCE</scope>
    <source>
        <strain evidence="6">CGMCC 1.15448</strain>
    </source>
</reference>
<feature type="domain" description="Response regulatory" evidence="5">
    <location>
        <begin position="3"/>
        <end position="119"/>
    </location>
</feature>
<dbReference type="PANTHER" id="PTHR43214">
    <property type="entry name" value="TWO-COMPONENT RESPONSE REGULATOR"/>
    <property type="match status" value="1"/>
</dbReference>
<proteinExistence type="predicted"/>
<dbReference type="AlphaFoldDB" id="A0A8J2UET9"/>
<gene>
    <name evidence="6" type="primary">nreC</name>
    <name evidence="6" type="ORF">GCM10011511_32400</name>
</gene>
<dbReference type="RefSeq" id="WP_188933470.1">
    <property type="nucleotide sequence ID" value="NZ_BMJC01000003.1"/>
</dbReference>
<reference evidence="6" key="2">
    <citation type="submission" date="2020-09" db="EMBL/GenBank/DDBJ databases">
        <authorList>
            <person name="Sun Q."/>
            <person name="Zhou Y."/>
        </authorList>
    </citation>
    <scope>NUCLEOTIDE SEQUENCE</scope>
    <source>
        <strain evidence="6">CGMCC 1.15448</strain>
    </source>
</reference>
<dbReference type="GO" id="GO:0000160">
    <property type="term" value="P:phosphorelay signal transduction system"/>
    <property type="evidence" value="ECO:0007669"/>
    <property type="project" value="InterPro"/>
</dbReference>
<organism evidence="6 7">
    <name type="scientific">Puia dinghuensis</name>
    <dbReference type="NCBI Taxonomy" id="1792502"/>
    <lineage>
        <taxon>Bacteria</taxon>
        <taxon>Pseudomonadati</taxon>
        <taxon>Bacteroidota</taxon>
        <taxon>Chitinophagia</taxon>
        <taxon>Chitinophagales</taxon>
        <taxon>Chitinophagaceae</taxon>
        <taxon>Puia</taxon>
    </lineage>
</organism>
<dbReference type="Pfam" id="PF00196">
    <property type="entry name" value="GerE"/>
    <property type="match status" value="1"/>
</dbReference>
<dbReference type="PANTHER" id="PTHR43214:SF37">
    <property type="entry name" value="TRANSCRIPTIONAL REGULATORY PROTEIN YDFI"/>
    <property type="match status" value="1"/>
</dbReference>
<dbReference type="PROSITE" id="PS50110">
    <property type="entry name" value="RESPONSE_REGULATORY"/>
    <property type="match status" value="1"/>
</dbReference>
<keyword evidence="1 3" id="KW-0597">Phosphoprotein</keyword>
<dbReference type="PRINTS" id="PR00038">
    <property type="entry name" value="HTHLUXR"/>
</dbReference>
<keyword evidence="2" id="KW-0238">DNA-binding</keyword>
<dbReference type="PROSITE" id="PS50043">
    <property type="entry name" value="HTH_LUXR_2"/>
    <property type="match status" value="1"/>
</dbReference>
<protein>
    <submittedName>
        <fullName evidence="6">Oxygen regulatory protein NreC</fullName>
    </submittedName>
</protein>
<keyword evidence="7" id="KW-1185">Reference proteome</keyword>
<evidence type="ECO:0000256" key="1">
    <source>
        <dbReference type="ARBA" id="ARBA00022553"/>
    </source>
</evidence>
<dbReference type="GO" id="GO:0006355">
    <property type="term" value="P:regulation of DNA-templated transcription"/>
    <property type="evidence" value="ECO:0007669"/>
    <property type="project" value="InterPro"/>
</dbReference>
<dbReference type="SMART" id="SM00448">
    <property type="entry name" value="REC"/>
    <property type="match status" value="1"/>
</dbReference>
<sequence>MIRVFITDDHEIYLEGLALLLGKQDGIEVIGTATSGKELLEKVQDLQTDVLLLDVYLPDLGEEEILQQIRAIRPDLRIVYLTLLRGTRYIHKLSKYNIQGYVLKNASLDELLLALKTVQDGGSFFSKDIHIGDRDEDFRNTITIEDKQIDEILSRRELEVLRLICKEYSNAEIADKLFLSVSTVETHRKNLIAKLGVNNTVGLVKFALRNNLID</sequence>
<dbReference type="InterPro" id="IPR000792">
    <property type="entry name" value="Tscrpt_reg_LuxR_C"/>
</dbReference>
<evidence type="ECO:0000259" key="5">
    <source>
        <dbReference type="PROSITE" id="PS50110"/>
    </source>
</evidence>
<dbReference type="InterPro" id="IPR011006">
    <property type="entry name" value="CheY-like_superfamily"/>
</dbReference>
<evidence type="ECO:0000313" key="7">
    <source>
        <dbReference type="Proteomes" id="UP000607559"/>
    </source>
</evidence>
<dbReference type="CDD" id="cd17535">
    <property type="entry name" value="REC_NarL-like"/>
    <property type="match status" value="1"/>
</dbReference>
<dbReference type="EMBL" id="BMJC01000003">
    <property type="protein sequence ID" value="GGB06486.1"/>
    <property type="molecule type" value="Genomic_DNA"/>
</dbReference>
<comment type="caution">
    <text evidence="6">The sequence shown here is derived from an EMBL/GenBank/DDBJ whole genome shotgun (WGS) entry which is preliminary data.</text>
</comment>
<evidence type="ECO:0000259" key="4">
    <source>
        <dbReference type="PROSITE" id="PS50043"/>
    </source>
</evidence>
<evidence type="ECO:0000256" key="3">
    <source>
        <dbReference type="PROSITE-ProRule" id="PRU00169"/>
    </source>
</evidence>
<accession>A0A8J2UET9</accession>
<dbReference type="SUPFAM" id="SSF46894">
    <property type="entry name" value="C-terminal effector domain of the bipartite response regulators"/>
    <property type="match status" value="1"/>
</dbReference>
<dbReference type="Gene3D" id="3.40.50.2300">
    <property type="match status" value="1"/>
</dbReference>
<evidence type="ECO:0000313" key="6">
    <source>
        <dbReference type="EMBL" id="GGB06486.1"/>
    </source>
</evidence>
<dbReference type="Proteomes" id="UP000607559">
    <property type="component" value="Unassembled WGS sequence"/>
</dbReference>
<dbReference type="GO" id="GO:0003677">
    <property type="term" value="F:DNA binding"/>
    <property type="evidence" value="ECO:0007669"/>
    <property type="project" value="UniProtKB-KW"/>
</dbReference>
<feature type="domain" description="HTH luxR-type" evidence="4">
    <location>
        <begin position="146"/>
        <end position="211"/>
    </location>
</feature>
<name>A0A8J2UET9_9BACT</name>
<dbReference type="InterPro" id="IPR039420">
    <property type="entry name" value="WalR-like"/>
</dbReference>
<evidence type="ECO:0000256" key="2">
    <source>
        <dbReference type="ARBA" id="ARBA00023125"/>
    </source>
</evidence>
<dbReference type="Pfam" id="PF00072">
    <property type="entry name" value="Response_reg"/>
    <property type="match status" value="1"/>
</dbReference>
<dbReference type="InterPro" id="IPR016032">
    <property type="entry name" value="Sig_transdc_resp-reg_C-effctor"/>
</dbReference>
<dbReference type="CDD" id="cd06170">
    <property type="entry name" value="LuxR_C_like"/>
    <property type="match status" value="1"/>
</dbReference>